<protein>
    <submittedName>
        <fullName evidence="2">Uncharacterized protein</fullName>
    </submittedName>
</protein>
<gene>
    <name evidence="2" type="ORF">M5K25_027966</name>
</gene>
<organism evidence="2 3">
    <name type="scientific">Dendrobium thyrsiflorum</name>
    <name type="common">Pinecone-like raceme dendrobium</name>
    <name type="synonym">Orchid</name>
    <dbReference type="NCBI Taxonomy" id="117978"/>
    <lineage>
        <taxon>Eukaryota</taxon>
        <taxon>Viridiplantae</taxon>
        <taxon>Streptophyta</taxon>
        <taxon>Embryophyta</taxon>
        <taxon>Tracheophyta</taxon>
        <taxon>Spermatophyta</taxon>
        <taxon>Magnoliopsida</taxon>
        <taxon>Liliopsida</taxon>
        <taxon>Asparagales</taxon>
        <taxon>Orchidaceae</taxon>
        <taxon>Epidendroideae</taxon>
        <taxon>Malaxideae</taxon>
        <taxon>Dendrobiinae</taxon>
        <taxon>Dendrobium</taxon>
    </lineage>
</organism>
<comment type="caution">
    <text evidence="2">The sequence shown here is derived from an EMBL/GenBank/DDBJ whole genome shotgun (WGS) entry which is preliminary data.</text>
</comment>
<name>A0ABD0TVD3_DENTH</name>
<evidence type="ECO:0000256" key="1">
    <source>
        <dbReference type="SAM" id="MobiDB-lite"/>
    </source>
</evidence>
<proteinExistence type="predicted"/>
<evidence type="ECO:0000313" key="3">
    <source>
        <dbReference type="Proteomes" id="UP001552299"/>
    </source>
</evidence>
<evidence type="ECO:0000313" key="2">
    <source>
        <dbReference type="EMBL" id="KAL0903577.1"/>
    </source>
</evidence>
<feature type="compositionally biased region" description="Polar residues" evidence="1">
    <location>
        <begin position="50"/>
        <end position="59"/>
    </location>
</feature>
<dbReference type="AlphaFoldDB" id="A0ABD0TVD3"/>
<dbReference type="EMBL" id="JANQDX010000020">
    <property type="protein sequence ID" value="KAL0903577.1"/>
    <property type="molecule type" value="Genomic_DNA"/>
</dbReference>
<keyword evidence="3" id="KW-1185">Reference proteome</keyword>
<feature type="region of interest" description="Disordered" evidence="1">
    <location>
        <begin position="28"/>
        <end position="59"/>
    </location>
</feature>
<dbReference type="Proteomes" id="UP001552299">
    <property type="component" value="Unassembled WGS sequence"/>
</dbReference>
<accession>A0ABD0TVD3</accession>
<reference evidence="2 3" key="1">
    <citation type="journal article" date="2024" name="Plant Biotechnol. J.">
        <title>Dendrobium thyrsiflorum genome and its molecular insights into genes involved in important horticultural traits.</title>
        <authorList>
            <person name="Chen B."/>
            <person name="Wang J.Y."/>
            <person name="Zheng P.J."/>
            <person name="Li K.L."/>
            <person name="Liang Y.M."/>
            <person name="Chen X.F."/>
            <person name="Zhang C."/>
            <person name="Zhao X."/>
            <person name="He X."/>
            <person name="Zhang G.Q."/>
            <person name="Liu Z.J."/>
            <person name="Xu Q."/>
        </authorList>
    </citation>
    <scope>NUCLEOTIDE SEQUENCE [LARGE SCALE GENOMIC DNA]</scope>
    <source>
        <strain evidence="2">GZMU011</strain>
    </source>
</reference>
<sequence>MIVSIALRKDYIGSSTTTNPAEVPFRFRSRTPASPSSVNEADLESLPAGNPSSTVKHSSFFDTTRYESKQKRMATSTNTIAHQEDDPVKLLKNLCLKAFVFIMCTIRCIFYFIYPSEVHSGKYIIHNSSDSGNKLQNELINTHHQRENY</sequence>